<protein>
    <submittedName>
        <fullName evidence="1">Uncharacterized protein</fullName>
    </submittedName>
</protein>
<sequence>MINKKLHNWQLPLKPYLYANGIHQLDGKDWVSCEQQDLTLSSWRDCAVILSREHYVEQQKCYPVSNLVHLMRVIKVEAQTLSPFGGQTFWSIVGKAPSGWLVTYWSVPQDVIVGLMGKFKVVLPESLLLAESVDNGIFETVGERGLFLYKQGNHFQSAIKNNLINSSHYFCNLVNRDDLVSQSTLLSYEDYQSRLILSFKKCNLLLLPGLVIPSKKEAFDIERLKEWKKPAIVAVALLLSYAVGLSIYLHKQEEHYDQLLAGKQQEMRQLLAQERQLGEVITYIEDYQFFTDSNPGLIVLLTSLEGVEELDVQISRVDLTGNQVNISGLAPSATSLFAFLSQQPQISNLDFSSTISKDRQTGLDRFQLTFTLSEVKNG</sequence>
<dbReference type="AlphaFoldDB" id="A0A7M1VN40"/>
<dbReference type="Pfam" id="PF05137">
    <property type="entry name" value="PilN"/>
    <property type="match status" value="1"/>
</dbReference>
<reference evidence="1" key="1">
    <citation type="submission" date="2020-08" db="EMBL/GenBank/DDBJ databases">
        <title>Genetic structure, function and evolution of capsule biosynthesis loci in Vibrio parahaemolyticus.</title>
        <authorList>
            <person name="Li L."/>
            <person name="Bian S."/>
        </authorList>
    </citation>
    <scope>NUCLEOTIDE SEQUENCE</scope>
    <source>
        <strain evidence="1">VP240</strain>
    </source>
</reference>
<name>A0A7M1VN40_VIBPH</name>
<evidence type="ECO:0000313" key="1">
    <source>
        <dbReference type="EMBL" id="QOS16642.1"/>
    </source>
</evidence>
<gene>
    <name evidence="1" type="ORF">VP240_00020</name>
</gene>
<dbReference type="InterPro" id="IPR007813">
    <property type="entry name" value="PilN"/>
</dbReference>
<dbReference type="EMBL" id="MT898057">
    <property type="protein sequence ID" value="QOS16642.1"/>
    <property type="molecule type" value="Genomic_DNA"/>
</dbReference>
<accession>A0A7M1VN40</accession>
<organism evidence="1">
    <name type="scientific">Vibrio parahaemolyticus</name>
    <dbReference type="NCBI Taxonomy" id="670"/>
    <lineage>
        <taxon>Bacteria</taxon>
        <taxon>Pseudomonadati</taxon>
        <taxon>Pseudomonadota</taxon>
        <taxon>Gammaproteobacteria</taxon>
        <taxon>Vibrionales</taxon>
        <taxon>Vibrionaceae</taxon>
        <taxon>Vibrio</taxon>
    </lineage>
</organism>
<proteinExistence type="predicted"/>